<keyword evidence="2" id="KW-1185">Reference proteome</keyword>
<protein>
    <submittedName>
        <fullName evidence="1">Uncharacterized protein</fullName>
    </submittedName>
</protein>
<dbReference type="Proteomes" id="UP001451571">
    <property type="component" value="Chromosome"/>
</dbReference>
<dbReference type="RefSeq" id="WP_342759446.1">
    <property type="nucleotide sequence ID" value="NZ_CP146256.1"/>
</dbReference>
<evidence type="ECO:0000313" key="1">
    <source>
        <dbReference type="EMBL" id="XAH75870.1"/>
    </source>
</evidence>
<gene>
    <name evidence="1" type="ORF">V6984_08985</name>
</gene>
<organism evidence="1 2">
    <name type="scientific">Kineothrix sedimenti</name>
    <dbReference type="NCBI Taxonomy" id="3123317"/>
    <lineage>
        <taxon>Bacteria</taxon>
        <taxon>Bacillati</taxon>
        <taxon>Bacillota</taxon>
        <taxon>Clostridia</taxon>
        <taxon>Lachnospirales</taxon>
        <taxon>Lachnospiraceae</taxon>
        <taxon>Kineothrix</taxon>
    </lineage>
</organism>
<name>A0ABZ3F227_9FIRM</name>
<dbReference type="EMBL" id="CP146256">
    <property type="protein sequence ID" value="XAH75870.1"/>
    <property type="molecule type" value="Genomic_DNA"/>
</dbReference>
<sequence>MLPYIRSNAGFYNRIAREYYTVTSQSKTKEEYDKLLFSFCKRWQKELTNNDILSYFVESGEMEPNIIAEFRQFYIKNAEPFQKAIINAKLVIGNKYTLVYMNEFGFPVADKIVFKGASPCQYAQYTDAIKMTVRRARKRSDVYINFYDCSMAIYEGWHDLPEEETHIKLSDNLRQSKYGCFDVRYFEDCIKYFGQPVVEYRNFKVRESDGKTFA</sequence>
<accession>A0ABZ3F227</accession>
<proteinExistence type="predicted"/>
<evidence type="ECO:0000313" key="2">
    <source>
        <dbReference type="Proteomes" id="UP001451571"/>
    </source>
</evidence>
<reference evidence="1 2" key="1">
    <citation type="submission" date="2024-02" db="EMBL/GenBank/DDBJ databases">
        <title>Bacterial strain from lacustrine sediment.</title>
        <authorList>
            <person name="Petit C."/>
            <person name="Fadhlaoui K."/>
        </authorList>
    </citation>
    <scope>NUCLEOTIDE SEQUENCE [LARGE SCALE GENOMIC DNA]</scope>
    <source>
        <strain evidence="1 2">IPX-CK</strain>
    </source>
</reference>